<keyword evidence="5" id="KW-0157">Chromophore</keyword>
<dbReference type="PROSITE" id="PS50113">
    <property type="entry name" value="PAC"/>
    <property type="match status" value="1"/>
</dbReference>
<evidence type="ECO:0000259" key="8">
    <source>
        <dbReference type="PROSITE" id="PS50113"/>
    </source>
</evidence>
<keyword evidence="1" id="KW-0600">Photoreceptor protein</keyword>
<dbReference type="AlphaFoldDB" id="A0A7R9XNJ7"/>
<dbReference type="NCBIfam" id="TIGR00229">
    <property type="entry name" value="sensory_box"/>
    <property type="match status" value="2"/>
</dbReference>
<feature type="domain" description="PAS" evidence="7">
    <location>
        <begin position="233"/>
        <end position="255"/>
    </location>
</feature>
<evidence type="ECO:0000256" key="1">
    <source>
        <dbReference type="ARBA" id="ARBA00022543"/>
    </source>
</evidence>
<dbReference type="PANTHER" id="PTHR47429:SF2">
    <property type="entry name" value="PROTEIN TWIN LOV 1"/>
    <property type="match status" value="1"/>
</dbReference>
<organism evidence="9">
    <name type="scientific">Polyblepharides amylifera</name>
    <dbReference type="NCBI Taxonomy" id="1486889"/>
    <lineage>
        <taxon>Eukaryota</taxon>
        <taxon>Viridiplantae</taxon>
        <taxon>Chlorophyta</taxon>
        <taxon>Pyramimonadophyceae</taxon>
        <taxon>Pyramimonadales</taxon>
        <taxon>Polyblepharidaceae</taxon>
        <taxon>Polyblepharides</taxon>
    </lineage>
</organism>
<evidence type="ECO:0008006" key="10">
    <source>
        <dbReference type="Google" id="ProtNLM"/>
    </source>
</evidence>
<accession>A0A7R9XNJ7</accession>
<dbReference type="GO" id="GO:0005634">
    <property type="term" value="C:nucleus"/>
    <property type="evidence" value="ECO:0007669"/>
    <property type="project" value="TreeGrafter"/>
</dbReference>
<keyword evidence="4" id="KW-0288">FMN</keyword>
<feature type="region of interest" description="Disordered" evidence="6">
    <location>
        <begin position="150"/>
        <end position="170"/>
    </location>
</feature>
<evidence type="ECO:0000256" key="4">
    <source>
        <dbReference type="ARBA" id="ARBA00022643"/>
    </source>
</evidence>
<dbReference type="PANTHER" id="PTHR47429">
    <property type="entry name" value="PROTEIN TWIN LOV 1"/>
    <property type="match status" value="1"/>
</dbReference>
<dbReference type="InterPro" id="IPR035965">
    <property type="entry name" value="PAS-like_dom_sf"/>
</dbReference>
<keyword evidence="1" id="KW-0675">Receptor</keyword>
<evidence type="ECO:0000256" key="2">
    <source>
        <dbReference type="ARBA" id="ARBA00022606"/>
    </source>
</evidence>
<evidence type="ECO:0000259" key="7">
    <source>
        <dbReference type="PROSITE" id="PS50112"/>
    </source>
</evidence>
<feature type="domain" description="PAC" evidence="8">
    <location>
        <begin position="280"/>
        <end position="334"/>
    </location>
</feature>
<dbReference type="PROSITE" id="PS50112">
    <property type="entry name" value="PAS"/>
    <property type="match status" value="2"/>
</dbReference>
<dbReference type="EMBL" id="HBDV01000130">
    <property type="protein sequence ID" value="CAD8215802.1"/>
    <property type="molecule type" value="Transcribed_RNA"/>
</dbReference>
<dbReference type="Pfam" id="PF13426">
    <property type="entry name" value="PAS_9"/>
    <property type="match status" value="2"/>
</dbReference>
<sequence>MRRTKPSGKMEMREGEIPIQRSGLPNADVNKALDVGSFVERQVSFVLSDPTQEDCPIVLASPGFFVTTGYSQEEVLGRNCRFLQGPDTDQAAVTLIREAVRENRECHVELLNYRKDGTKFNNLLHVTPIFDGDQVLYFMGMQLELPVATINNPDRSPTAEKGRPDGQPELPFHAEILKPVRIDGEGQDASQMMQSYKPQMQNLVVSSDPLRMGVGKLCSNYVASDPNLPDCPIIFASEGFLQLTGYTSQEVIGRNCRFLQGFNTNPATVRKISTAVKNNQNVTAQILNYKKDGTPFWNMLVVSPVWRDDRSVAYFIGVQMDISTNYMPPLAVQQQKQSDVALVHSMLGQISVNDG</sequence>
<dbReference type="SUPFAM" id="SSF55785">
    <property type="entry name" value="PYP-like sensor domain (PAS domain)"/>
    <property type="match status" value="2"/>
</dbReference>
<dbReference type="GO" id="GO:0009637">
    <property type="term" value="P:response to blue light"/>
    <property type="evidence" value="ECO:0007669"/>
    <property type="project" value="UniProtKB-ARBA"/>
</dbReference>
<dbReference type="InterPro" id="IPR000700">
    <property type="entry name" value="PAS-assoc_C"/>
</dbReference>
<dbReference type="SMART" id="SM00086">
    <property type="entry name" value="PAC"/>
    <property type="match status" value="2"/>
</dbReference>
<dbReference type="CDD" id="cd00130">
    <property type="entry name" value="PAS"/>
    <property type="match status" value="2"/>
</dbReference>
<dbReference type="GO" id="GO:0009881">
    <property type="term" value="F:photoreceptor activity"/>
    <property type="evidence" value="ECO:0007669"/>
    <property type="project" value="UniProtKB-KW"/>
</dbReference>
<feature type="compositionally biased region" description="Basic and acidic residues" evidence="6">
    <location>
        <begin position="157"/>
        <end position="166"/>
    </location>
</feature>
<reference evidence="9" key="1">
    <citation type="submission" date="2021-01" db="EMBL/GenBank/DDBJ databases">
        <authorList>
            <person name="Corre E."/>
            <person name="Pelletier E."/>
            <person name="Niang G."/>
            <person name="Scheremetjew M."/>
            <person name="Finn R."/>
            <person name="Kale V."/>
            <person name="Holt S."/>
            <person name="Cochrane G."/>
            <person name="Meng A."/>
            <person name="Brown T."/>
            <person name="Cohen L."/>
        </authorList>
    </citation>
    <scope>NUCLEOTIDE SEQUENCE</scope>
    <source>
        <strain evidence="9">CCMP720</strain>
    </source>
</reference>
<dbReference type="InterPro" id="IPR000014">
    <property type="entry name" value="PAS"/>
</dbReference>
<evidence type="ECO:0000256" key="3">
    <source>
        <dbReference type="ARBA" id="ARBA00022630"/>
    </source>
</evidence>
<protein>
    <recommendedName>
        <fullName evidence="10">LOV domain-containing protein</fullName>
    </recommendedName>
</protein>
<name>A0A7R9XNJ7_9CHLO</name>
<keyword evidence="2" id="KW-0716">Sensory transduction</keyword>
<dbReference type="Gene3D" id="3.30.450.20">
    <property type="entry name" value="PAS domain"/>
    <property type="match status" value="2"/>
</dbReference>
<evidence type="ECO:0000256" key="5">
    <source>
        <dbReference type="ARBA" id="ARBA00022991"/>
    </source>
</evidence>
<evidence type="ECO:0000313" key="9">
    <source>
        <dbReference type="EMBL" id="CAD8215802.1"/>
    </source>
</evidence>
<gene>
    <name evidence="9" type="ORF">PAMY1081_LOCUS76</name>
</gene>
<feature type="domain" description="PAS" evidence="7">
    <location>
        <begin position="57"/>
        <end position="103"/>
    </location>
</feature>
<evidence type="ECO:0000256" key="6">
    <source>
        <dbReference type="SAM" id="MobiDB-lite"/>
    </source>
</evidence>
<dbReference type="InterPro" id="IPR001610">
    <property type="entry name" value="PAC"/>
</dbReference>
<proteinExistence type="predicted"/>
<keyword evidence="3" id="KW-0285">Flavoprotein</keyword>